<dbReference type="Pfam" id="PF07264">
    <property type="entry name" value="EI24"/>
    <property type="match status" value="1"/>
</dbReference>
<dbReference type="PANTHER" id="PTHR21389">
    <property type="entry name" value="P53 INDUCED PROTEIN"/>
    <property type="match status" value="1"/>
</dbReference>
<feature type="region of interest" description="Disordered" evidence="6">
    <location>
        <begin position="315"/>
        <end position="337"/>
    </location>
</feature>
<evidence type="ECO:0000256" key="4">
    <source>
        <dbReference type="ARBA" id="ARBA00022989"/>
    </source>
</evidence>
<comment type="subcellular location">
    <subcellularLocation>
        <location evidence="1">Membrane</location>
        <topology evidence="1">Multi-pass membrane protein</topology>
    </subcellularLocation>
</comment>
<sequence>MSDTFQNIISNLVWGFRDSILGMFKAFKLDSEIPTEHSSRTVEPMTALAKRRAEKSKHKDTVKESSEPKVTQRIALCCAWNGGVCLMSIFIFNYCVLPIIFWVTEIVSARAGSSNTVWSWLSVLLSATFDALWILPLFVLSKIVNCFWFQDIADAAYLKTRGKPQLPSISRFIADMSFSLLLQALFLIQAMLIKLLPIWGIGHLISLVHICLLYALYAFEYKWFNMGLEVHTRLAHIETNWAYFCGFGLPLAVVTSLPSSNFQSGCIFSIIFPLVIISANEAVEPTEPFEFPLKLFAPVVSISNSIFHRSVSKRTRNVSSSSSRSSSTSSTPQKTRH</sequence>
<dbReference type="PANTHER" id="PTHR21389:SF0">
    <property type="entry name" value="ETOPOSIDE-INDUCED PROTEIN 2.4 HOMOLOG"/>
    <property type="match status" value="1"/>
</dbReference>
<comment type="caution">
    <text evidence="8">The sequence shown here is derived from an EMBL/GenBank/DDBJ whole genome shotgun (WGS) entry which is preliminary data.</text>
</comment>
<dbReference type="GO" id="GO:0016236">
    <property type="term" value="P:macroautophagy"/>
    <property type="evidence" value="ECO:0007669"/>
    <property type="project" value="TreeGrafter"/>
</dbReference>
<evidence type="ECO:0000313" key="9">
    <source>
        <dbReference type="Proteomes" id="UP001347796"/>
    </source>
</evidence>
<dbReference type="AlphaFoldDB" id="A0AAN8PNV9"/>
<keyword evidence="4 7" id="KW-1133">Transmembrane helix</keyword>
<comment type="similarity">
    <text evidence="2">Belongs to the EI24 family.</text>
</comment>
<organism evidence="8 9">
    <name type="scientific">Patella caerulea</name>
    <name type="common">Rayed Mediterranean limpet</name>
    <dbReference type="NCBI Taxonomy" id="87958"/>
    <lineage>
        <taxon>Eukaryota</taxon>
        <taxon>Metazoa</taxon>
        <taxon>Spiralia</taxon>
        <taxon>Lophotrochozoa</taxon>
        <taxon>Mollusca</taxon>
        <taxon>Gastropoda</taxon>
        <taxon>Patellogastropoda</taxon>
        <taxon>Patelloidea</taxon>
        <taxon>Patellidae</taxon>
        <taxon>Patella</taxon>
    </lineage>
</organism>
<proteinExistence type="inferred from homology"/>
<feature type="compositionally biased region" description="Low complexity" evidence="6">
    <location>
        <begin position="317"/>
        <end position="331"/>
    </location>
</feature>
<keyword evidence="9" id="KW-1185">Reference proteome</keyword>
<feature type="transmembrane region" description="Helical" evidence="7">
    <location>
        <begin position="172"/>
        <end position="192"/>
    </location>
</feature>
<evidence type="ECO:0000313" key="8">
    <source>
        <dbReference type="EMBL" id="KAK6173145.1"/>
    </source>
</evidence>
<feature type="transmembrane region" description="Helical" evidence="7">
    <location>
        <begin position="117"/>
        <end position="140"/>
    </location>
</feature>
<feature type="transmembrane region" description="Helical" evidence="7">
    <location>
        <begin position="74"/>
        <end position="102"/>
    </location>
</feature>
<evidence type="ECO:0000256" key="6">
    <source>
        <dbReference type="SAM" id="MobiDB-lite"/>
    </source>
</evidence>
<dbReference type="GO" id="GO:0016020">
    <property type="term" value="C:membrane"/>
    <property type="evidence" value="ECO:0007669"/>
    <property type="project" value="UniProtKB-SubCell"/>
</dbReference>
<evidence type="ECO:0000256" key="1">
    <source>
        <dbReference type="ARBA" id="ARBA00004141"/>
    </source>
</evidence>
<dbReference type="EMBL" id="JAZGQO010000011">
    <property type="protein sequence ID" value="KAK6173145.1"/>
    <property type="molecule type" value="Genomic_DNA"/>
</dbReference>
<accession>A0AAN8PNV9</accession>
<gene>
    <name evidence="8" type="ORF">SNE40_016658</name>
</gene>
<dbReference type="GO" id="GO:0005783">
    <property type="term" value="C:endoplasmic reticulum"/>
    <property type="evidence" value="ECO:0007669"/>
    <property type="project" value="TreeGrafter"/>
</dbReference>
<feature type="transmembrane region" description="Helical" evidence="7">
    <location>
        <begin position="198"/>
        <end position="219"/>
    </location>
</feature>
<name>A0AAN8PNV9_PATCE</name>
<keyword evidence="5 7" id="KW-0472">Membrane</keyword>
<dbReference type="InterPro" id="IPR059112">
    <property type="entry name" value="CysZ/EI24"/>
</dbReference>
<evidence type="ECO:0000256" key="2">
    <source>
        <dbReference type="ARBA" id="ARBA00010970"/>
    </source>
</evidence>
<reference evidence="8 9" key="1">
    <citation type="submission" date="2024-01" db="EMBL/GenBank/DDBJ databases">
        <title>The genome of the rayed Mediterranean limpet Patella caerulea (Linnaeus, 1758).</title>
        <authorList>
            <person name="Anh-Thu Weber A."/>
            <person name="Halstead-Nussloch G."/>
        </authorList>
    </citation>
    <scope>NUCLEOTIDE SEQUENCE [LARGE SCALE GENOMIC DNA]</scope>
    <source>
        <strain evidence="8">AATW-2023a</strain>
        <tissue evidence="8">Whole specimen</tissue>
    </source>
</reference>
<evidence type="ECO:0000256" key="3">
    <source>
        <dbReference type="ARBA" id="ARBA00022692"/>
    </source>
</evidence>
<keyword evidence="3 7" id="KW-0812">Transmembrane</keyword>
<dbReference type="Proteomes" id="UP001347796">
    <property type="component" value="Unassembled WGS sequence"/>
</dbReference>
<evidence type="ECO:0000256" key="7">
    <source>
        <dbReference type="SAM" id="Phobius"/>
    </source>
</evidence>
<protein>
    <submittedName>
        <fullName evidence="8">Uncharacterized protein</fullName>
    </submittedName>
</protein>
<evidence type="ECO:0000256" key="5">
    <source>
        <dbReference type="ARBA" id="ARBA00023136"/>
    </source>
</evidence>